<dbReference type="AlphaFoldDB" id="A0A815VGM8"/>
<comment type="caution">
    <text evidence="2">The sequence shown here is derived from an EMBL/GenBank/DDBJ whole genome shotgun (WGS) entry which is preliminary data.</text>
</comment>
<proteinExistence type="predicted"/>
<dbReference type="Proteomes" id="UP000681722">
    <property type="component" value="Unassembled WGS sequence"/>
</dbReference>
<name>A0A815VGM8_9BILA</name>
<dbReference type="EMBL" id="CAJOBC010090488">
    <property type="protein sequence ID" value="CAF4391521.1"/>
    <property type="molecule type" value="Genomic_DNA"/>
</dbReference>
<gene>
    <name evidence="2" type="ORF">GPM918_LOCUS38114</name>
    <name evidence="3" type="ORF">SRO942_LOCUS38914</name>
</gene>
<dbReference type="Proteomes" id="UP000663829">
    <property type="component" value="Unassembled WGS sequence"/>
</dbReference>
<organism evidence="2 4">
    <name type="scientific">Didymodactylos carnosus</name>
    <dbReference type="NCBI Taxonomy" id="1234261"/>
    <lineage>
        <taxon>Eukaryota</taxon>
        <taxon>Metazoa</taxon>
        <taxon>Spiralia</taxon>
        <taxon>Gnathifera</taxon>
        <taxon>Rotifera</taxon>
        <taxon>Eurotatoria</taxon>
        <taxon>Bdelloidea</taxon>
        <taxon>Philodinida</taxon>
        <taxon>Philodinidae</taxon>
        <taxon>Didymodactylos</taxon>
    </lineage>
</organism>
<dbReference type="EMBL" id="CAJNOQ010024899">
    <property type="protein sequence ID" value="CAF1532108.1"/>
    <property type="molecule type" value="Genomic_DNA"/>
</dbReference>
<accession>A0A815VGM8</accession>
<evidence type="ECO:0000313" key="2">
    <source>
        <dbReference type="EMBL" id="CAF1532108.1"/>
    </source>
</evidence>
<sequence>MSGVRISVDEQKAIFDCQQQFGNQYRQYIPYLRTNQNVADAVKNIYKAITDKQAEARVVNYLQREGKKVRNNSIIKIHVTTSSQNDEVDDMDVDDEIAQEMPKNKDLQHFVEAADVFEHDSLDGSFTGFVHRQPSSVRRVVTRQTPIFHQTVGQTLQVPSAVNPSASYVQPLTSQQPSKSVTSGTVAPPTIANQQQTAATRGNRTRRRDQAARQSQQHTNDVNQHPVDISVDNASPTRADHPTRTTITGMIREAISHYDDFSDTGFRLYDRMLDEL</sequence>
<evidence type="ECO:0000313" key="4">
    <source>
        <dbReference type="Proteomes" id="UP000663829"/>
    </source>
</evidence>
<reference evidence="2" key="1">
    <citation type="submission" date="2021-02" db="EMBL/GenBank/DDBJ databases">
        <authorList>
            <person name="Nowell W R."/>
        </authorList>
    </citation>
    <scope>NUCLEOTIDE SEQUENCE</scope>
</reference>
<keyword evidence="4" id="KW-1185">Reference proteome</keyword>
<evidence type="ECO:0000256" key="1">
    <source>
        <dbReference type="SAM" id="MobiDB-lite"/>
    </source>
</evidence>
<feature type="compositionally biased region" description="Polar residues" evidence="1">
    <location>
        <begin position="169"/>
        <end position="185"/>
    </location>
</feature>
<protein>
    <submittedName>
        <fullName evidence="2">Uncharacterized protein</fullName>
    </submittedName>
</protein>
<feature type="region of interest" description="Disordered" evidence="1">
    <location>
        <begin position="169"/>
        <end position="243"/>
    </location>
</feature>
<evidence type="ECO:0000313" key="3">
    <source>
        <dbReference type="EMBL" id="CAF4391521.1"/>
    </source>
</evidence>